<evidence type="ECO:0000313" key="5">
    <source>
        <dbReference type="Proteomes" id="UP000216361"/>
    </source>
</evidence>
<gene>
    <name evidence="4" type="ORF">CHR90_06295</name>
</gene>
<dbReference type="InterPro" id="IPR037291">
    <property type="entry name" value="DUF4139"/>
</dbReference>
<protein>
    <recommendedName>
        <fullName evidence="3">DUF4139 domain-containing protein</fullName>
    </recommendedName>
</protein>
<dbReference type="PANTHER" id="PTHR31005:SF8">
    <property type="entry name" value="DUF4139 DOMAIN-CONTAINING PROTEIN"/>
    <property type="match status" value="1"/>
</dbReference>
<feature type="region of interest" description="Disordered" evidence="2">
    <location>
        <begin position="1"/>
        <end position="21"/>
    </location>
</feature>
<feature type="coiled-coil region" evidence="1">
    <location>
        <begin position="646"/>
        <end position="680"/>
    </location>
</feature>
<name>A0A255XRY2_9PROT</name>
<dbReference type="EMBL" id="NOXS01000030">
    <property type="protein sequence ID" value="OYQ19728.1"/>
    <property type="molecule type" value="Genomic_DNA"/>
</dbReference>
<evidence type="ECO:0000259" key="3">
    <source>
        <dbReference type="Pfam" id="PF13598"/>
    </source>
</evidence>
<sequence>MPILELPQSSYKPGTAQDNRSAPMRPFLPALSAALLLTVPVWAAEPQVTAVLLTQAGVATVEQEAKVSGDETLDVTVPFSQVDDVLKSLIVLDPAGSVQRVTLAGSSDETAMADLPIPPDALTSTPALLQALVGQSIEIDNTLRSQKGRLMAVVEREEMGGKDKPDPVRRLVLSLLTDSGVTETILEPGATVRLSDKALQARLDRALASLANSRDRSARTLSVAVAGQGERVVKLAYVVAAPVWKATYRLDLAPDGKTARLQGWAVLENRTGKDWKNIRLTLSSGQPVTFRQPLYASTWVDRPEVALNVAKVKPLEADRGTVTTMSMVNASPVPAPVLAPPMGKMQEFSVAPRALAAVPVATADESLTQISLTLPQTISVAAGQSLSVPIVDKTVPAQQVLVWNTREAANALQAAVELTNAGDSSLPPGAVALYDGGRGFVGDGRLDLFPKGENRFISYARDVQAKLTRQAETTAHSTGITILRGVATRREKMETRTKLRAVLKEGDTRPILVDFPRQGADATLVAPTDGVRETPSGYRISLTGGADRQMEIVTQRIGATTINIATSTIDWVQFRQDNGDLPEPVRAALDKLIQLNGKFADAQNALTLAESTRSASAAEQKRLRESLSATPALEKSDLGKRYMKDLLSLEDALADQQKSIDRAKQALDSVKKERDAFIATLSIP</sequence>
<dbReference type="Proteomes" id="UP000216361">
    <property type="component" value="Unassembled WGS sequence"/>
</dbReference>
<feature type="domain" description="DUF4139" evidence="3">
    <location>
        <begin position="233"/>
        <end position="467"/>
    </location>
</feature>
<organism evidence="4 5">
    <name type="scientific">Elstera cyanobacteriorum</name>
    <dbReference type="NCBI Taxonomy" id="2022747"/>
    <lineage>
        <taxon>Bacteria</taxon>
        <taxon>Pseudomonadati</taxon>
        <taxon>Pseudomonadota</taxon>
        <taxon>Alphaproteobacteria</taxon>
        <taxon>Rhodospirillales</taxon>
        <taxon>Rhodospirillaceae</taxon>
        <taxon>Elstera</taxon>
    </lineage>
</organism>
<dbReference type="PANTHER" id="PTHR31005">
    <property type="entry name" value="DUF4139 DOMAIN-CONTAINING PROTEIN"/>
    <property type="match status" value="1"/>
</dbReference>
<accession>A0A255XRY2</accession>
<keyword evidence="5" id="KW-1185">Reference proteome</keyword>
<reference evidence="4 5" key="1">
    <citation type="submission" date="2017-07" db="EMBL/GenBank/DDBJ databases">
        <title>Elstera cyanobacteriorum sp. nov., a novel bacterium isolated from cyanobacterial aggregates in a eutrophic lake.</title>
        <authorList>
            <person name="Cai H."/>
        </authorList>
    </citation>
    <scope>NUCLEOTIDE SEQUENCE [LARGE SCALE GENOMIC DNA]</scope>
    <source>
        <strain evidence="4 5">TH019</strain>
    </source>
</reference>
<dbReference type="AlphaFoldDB" id="A0A255XRY2"/>
<dbReference type="OrthoDB" id="580912at2"/>
<evidence type="ECO:0000313" key="4">
    <source>
        <dbReference type="EMBL" id="OYQ19728.1"/>
    </source>
</evidence>
<dbReference type="InterPro" id="IPR011935">
    <property type="entry name" value="CHP02231"/>
</dbReference>
<comment type="caution">
    <text evidence="4">The sequence shown here is derived from an EMBL/GenBank/DDBJ whole genome shotgun (WGS) entry which is preliminary data.</text>
</comment>
<evidence type="ECO:0000256" key="1">
    <source>
        <dbReference type="SAM" id="Coils"/>
    </source>
</evidence>
<evidence type="ECO:0000256" key="2">
    <source>
        <dbReference type="SAM" id="MobiDB-lite"/>
    </source>
</evidence>
<proteinExistence type="predicted"/>
<keyword evidence="1" id="KW-0175">Coiled coil</keyword>
<feature type="compositionally biased region" description="Polar residues" evidence="2">
    <location>
        <begin position="7"/>
        <end position="20"/>
    </location>
</feature>
<dbReference type="Pfam" id="PF13598">
    <property type="entry name" value="DUF4139"/>
    <property type="match status" value="1"/>
</dbReference>